<sequence length="99" mass="11543">MKKRNKIRLLFTCCYLYGLSGIPIKDTHVKLLSTEKIFFSILFSVATILIVVVLIKNYKKLLSYWNPKDKQQEMNFLKYFSCCVGFLIGIASYGFVWSL</sequence>
<comment type="caution">
    <text evidence="2">The sequence shown here is derived from an EMBL/GenBank/DDBJ whole genome shotgun (WGS) entry which is preliminary data.</text>
</comment>
<evidence type="ECO:0000313" key="2">
    <source>
        <dbReference type="EMBL" id="NLH34929.1"/>
    </source>
</evidence>
<evidence type="ECO:0000256" key="1">
    <source>
        <dbReference type="SAM" id="Phobius"/>
    </source>
</evidence>
<evidence type="ECO:0000313" key="3">
    <source>
        <dbReference type="Proteomes" id="UP000559962"/>
    </source>
</evidence>
<organism evidence="2 3">
    <name type="scientific">Pseudolactococcus chungangensis</name>
    <dbReference type="NCBI Taxonomy" id="451457"/>
    <lineage>
        <taxon>Bacteria</taxon>
        <taxon>Bacillati</taxon>
        <taxon>Bacillota</taxon>
        <taxon>Bacilli</taxon>
        <taxon>Lactobacillales</taxon>
        <taxon>Streptococcaceae</taxon>
        <taxon>Pseudolactococcus</taxon>
    </lineage>
</organism>
<dbReference type="AlphaFoldDB" id="A0A847J0N7"/>
<proteinExistence type="predicted"/>
<keyword evidence="1" id="KW-1133">Transmembrane helix</keyword>
<gene>
    <name evidence="2" type="ORF">GX453_02710</name>
</gene>
<dbReference type="RefSeq" id="WP_273099062.1">
    <property type="nucleotide sequence ID" value="NZ_CAUQCH010000005.1"/>
</dbReference>
<reference evidence="2 3" key="1">
    <citation type="journal article" date="2020" name="Biotechnol. Biofuels">
        <title>New insights from the biogas microbiome by comprehensive genome-resolved metagenomics of nearly 1600 species originating from multiple anaerobic digesters.</title>
        <authorList>
            <person name="Campanaro S."/>
            <person name="Treu L."/>
            <person name="Rodriguez-R L.M."/>
            <person name="Kovalovszki A."/>
            <person name="Ziels R.M."/>
            <person name="Maus I."/>
            <person name="Zhu X."/>
            <person name="Kougias P.G."/>
            <person name="Basile A."/>
            <person name="Luo G."/>
            <person name="Schluter A."/>
            <person name="Konstantinidis K.T."/>
            <person name="Angelidaki I."/>
        </authorList>
    </citation>
    <scope>NUCLEOTIDE SEQUENCE [LARGE SCALE GENOMIC DNA]</scope>
    <source>
        <strain evidence="2">AS27yjCOA_61</strain>
    </source>
</reference>
<feature type="transmembrane region" description="Helical" evidence="1">
    <location>
        <begin position="37"/>
        <end position="55"/>
    </location>
</feature>
<name>A0A847J0N7_9LACT</name>
<protein>
    <submittedName>
        <fullName evidence="2">Uncharacterized protein</fullName>
    </submittedName>
</protein>
<keyword evidence="1" id="KW-0472">Membrane</keyword>
<accession>A0A847J0N7</accession>
<dbReference type="EMBL" id="JAAYVO010000034">
    <property type="protein sequence ID" value="NLH34929.1"/>
    <property type="molecule type" value="Genomic_DNA"/>
</dbReference>
<dbReference type="Proteomes" id="UP000559962">
    <property type="component" value="Unassembled WGS sequence"/>
</dbReference>
<feature type="transmembrane region" description="Helical" evidence="1">
    <location>
        <begin position="76"/>
        <end position="96"/>
    </location>
</feature>
<keyword evidence="1" id="KW-0812">Transmembrane</keyword>